<evidence type="ECO:0000313" key="1">
    <source>
        <dbReference type="EMBL" id="MBA0862992.1"/>
    </source>
</evidence>
<dbReference type="EMBL" id="JABFAF010000008">
    <property type="protein sequence ID" value="MBA0862992.1"/>
    <property type="molecule type" value="Genomic_DNA"/>
</dbReference>
<accession>A0A7J9LVZ3</accession>
<reference evidence="1 2" key="1">
    <citation type="journal article" date="2019" name="Genome Biol. Evol.">
        <title>Insights into the evolution of the New World diploid cottons (Gossypium, subgenus Houzingenia) based on genome sequencing.</title>
        <authorList>
            <person name="Grover C.E."/>
            <person name="Arick M.A. 2nd"/>
            <person name="Thrash A."/>
            <person name="Conover J.L."/>
            <person name="Sanders W.S."/>
            <person name="Peterson D.G."/>
            <person name="Frelichowski J.E."/>
            <person name="Scheffler J.A."/>
            <person name="Scheffler B.E."/>
            <person name="Wendel J.F."/>
        </authorList>
    </citation>
    <scope>NUCLEOTIDE SEQUENCE [LARGE SCALE GENOMIC DNA]</scope>
    <source>
        <strain evidence="1">1</strain>
        <tissue evidence="1">Leaf</tissue>
    </source>
</reference>
<comment type="caution">
    <text evidence="1">The sequence shown here is derived from an EMBL/GenBank/DDBJ whole genome shotgun (WGS) entry which is preliminary data.</text>
</comment>
<sequence>MMASVGNSEHHPRISLLTHHIGGANADVSNPVQPDAFNMSLLRDKIETEALQSDVT</sequence>
<proteinExistence type="predicted"/>
<organism evidence="1 2">
    <name type="scientific">Gossypium schwendimanii</name>
    <name type="common">Cotton</name>
    <dbReference type="NCBI Taxonomy" id="34291"/>
    <lineage>
        <taxon>Eukaryota</taxon>
        <taxon>Viridiplantae</taxon>
        <taxon>Streptophyta</taxon>
        <taxon>Embryophyta</taxon>
        <taxon>Tracheophyta</taxon>
        <taxon>Spermatophyta</taxon>
        <taxon>Magnoliopsida</taxon>
        <taxon>eudicotyledons</taxon>
        <taxon>Gunneridae</taxon>
        <taxon>Pentapetalae</taxon>
        <taxon>rosids</taxon>
        <taxon>malvids</taxon>
        <taxon>Malvales</taxon>
        <taxon>Malvaceae</taxon>
        <taxon>Malvoideae</taxon>
        <taxon>Gossypium</taxon>
    </lineage>
</organism>
<feature type="non-terminal residue" evidence="1">
    <location>
        <position position="56"/>
    </location>
</feature>
<dbReference type="OrthoDB" id="967807at2759"/>
<name>A0A7J9LVZ3_GOSSC</name>
<protein>
    <submittedName>
        <fullName evidence="1">Uncharacterized protein</fullName>
    </submittedName>
</protein>
<keyword evidence="2" id="KW-1185">Reference proteome</keyword>
<gene>
    <name evidence="1" type="ORF">Goshw_015272</name>
</gene>
<dbReference type="Proteomes" id="UP000593576">
    <property type="component" value="Unassembled WGS sequence"/>
</dbReference>
<dbReference type="AlphaFoldDB" id="A0A7J9LVZ3"/>
<evidence type="ECO:0000313" key="2">
    <source>
        <dbReference type="Proteomes" id="UP000593576"/>
    </source>
</evidence>